<dbReference type="GO" id="GO:0016567">
    <property type="term" value="P:protein ubiquitination"/>
    <property type="evidence" value="ECO:0007669"/>
    <property type="project" value="UniProtKB-UniPathway"/>
</dbReference>
<dbReference type="SUPFAM" id="SSF48371">
    <property type="entry name" value="ARM repeat"/>
    <property type="match status" value="1"/>
</dbReference>
<dbReference type="InterPro" id="IPR016024">
    <property type="entry name" value="ARM-type_fold"/>
</dbReference>
<dbReference type="GO" id="GO:0005829">
    <property type="term" value="C:cytosol"/>
    <property type="evidence" value="ECO:0007669"/>
    <property type="project" value="UniProtKB-UniRule"/>
</dbReference>
<protein>
    <recommendedName>
        <fullName evidence="1">E3 ubiquitin-protein ligase listerin</fullName>
        <ecNumber evidence="1">2.3.2.27</ecNumber>
    </recommendedName>
    <alternativeName>
        <fullName evidence="1">RING-type E3 ubiquitin transferase listerin</fullName>
    </alternativeName>
</protein>
<dbReference type="GO" id="GO:0072344">
    <property type="term" value="P:rescue of stalled ribosome"/>
    <property type="evidence" value="ECO:0007669"/>
    <property type="project" value="UniProtKB-UniRule"/>
</dbReference>
<comment type="function">
    <text evidence="1">E3 ubiquitin-protein ligase. Component of the ribosome quality control complex (RQC), a ribosome-associated complex that mediates ubiquitination and extraction of incompletely synthesized nascent chains for proteasomal degradation.</text>
</comment>
<keyword evidence="1" id="KW-0808">Transferase</keyword>
<keyword evidence="1" id="KW-0479">Metal-binding</keyword>
<dbReference type="AlphaFoldDB" id="A0A8H7UE59"/>
<sequence>MEAKFARVIIESFYTLAYLFGEVPAAERVKLQSDYDRLLDNEKFWIYGADENPYIRTAVYHFLQTTLSKWPELVEPRLTLVRRHFLNKAFAESNPTTHSELWDALLLLTRGFPQVWANTEKKPLLPKLLNALRNGMNGSVTITYPSLLALFANLINGIDNDYKLYEDLFSNFWVGGFNDHIDQNNAA</sequence>
<feature type="domain" description="E3 ubiquitin-protein ligase listerin N-terminal" evidence="2">
    <location>
        <begin position="1"/>
        <end position="154"/>
    </location>
</feature>
<dbReference type="PANTHER" id="PTHR12389:SF0">
    <property type="entry name" value="E3 UBIQUITIN-PROTEIN LIGASE LISTERIN"/>
    <property type="match status" value="1"/>
</dbReference>
<comment type="pathway">
    <text evidence="1">Protein modification; protein ubiquitination.</text>
</comment>
<evidence type="ECO:0000313" key="4">
    <source>
        <dbReference type="Proteomes" id="UP000654370"/>
    </source>
</evidence>
<evidence type="ECO:0000256" key="1">
    <source>
        <dbReference type="RuleBase" id="RU367090"/>
    </source>
</evidence>
<dbReference type="EMBL" id="JAEPQZ010000004">
    <property type="protein sequence ID" value="KAG2182361.1"/>
    <property type="molecule type" value="Genomic_DNA"/>
</dbReference>
<feature type="non-terminal residue" evidence="3">
    <location>
        <position position="1"/>
    </location>
</feature>
<reference evidence="3" key="1">
    <citation type="submission" date="2020-12" db="EMBL/GenBank/DDBJ databases">
        <title>Metabolic potential, ecology and presence of endohyphal bacteria is reflected in genomic diversity of Mucoromycotina.</title>
        <authorList>
            <person name="Muszewska A."/>
            <person name="Okrasinska A."/>
            <person name="Steczkiewicz K."/>
            <person name="Drgas O."/>
            <person name="Orlowska M."/>
            <person name="Perlinska-Lenart U."/>
            <person name="Aleksandrzak-Piekarczyk T."/>
            <person name="Szatraj K."/>
            <person name="Zielenkiewicz U."/>
            <person name="Pilsyk S."/>
            <person name="Malc E."/>
            <person name="Mieczkowski P."/>
            <person name="Kruszewska J.S."/>
            <person name="Biernat P."/>
            <person name="Pawlowska J."/>
        </authorList>
    </citation>
    <scope>NUCLEOTIDE SEQUENCE</scope>
    <source>
        <strain evidence="3">WA0000067209</strain>
    </source>
</reference>
<dbReference type="GO" id="GO:0061630">
    <property type="term" value="F:ubiquitin protein ligase activity"/>
    <property type="evidence" value="ECO:0007669"/>
    <property type="project" value="UniProtKB-UniRule"/>
</dbReference>
<dbReference type="InterPro" id="IPR039795">
    <property type="entry name" value="LTN1/Rkr1"/>
</dbReference>
<dbReference type="GO" id="GO:0043023">
    <property type="term" value="F:ribosomal large subunit binding"/>
    <property type="evidence" value="ECO:0007669"/>
    <property type="project" value="TreeGrafter"/>
</dbReference>
<comment type="similarity">
    <text evidence="1">Belongs to the LTN1 family.</text>
</comment>
<evidence type="ECO:0000259" key="2">
    <source>
        <dbReference type="Pfam" id="PF22958"/>
    </source>
</evidence>
<organism evidence="3 4">
    <name type="scientific">Mortierella isabellina</name>
    <name type="common">Filamentous fungus</name>
    <name type="synonym">Umbelopsis isabellina</name>
    <dbReference type="NCBI Taxonomy" id="91625"/>
    <lineage>
        <taxon>Eukaryota</taxon>
        <taxon>Fungi</taxon>
        <taxon>Fungi incertae sedis</taxon>
        <taxon>Mucoromycota</taxon>
        <taxon>Mucoromycotina</taxon>
        <taxon>Umbelopsidomycetes</taxon>
        <taxon>Umbelopsidales</taxon>
        <taxon>Umbelopsidaceae</taxon>
        <taxon>Umbelopsis</taxon>
    </lineage>
</organism>
<dbReference type="EC" id="2.3.2.27" evidence="1"/>
<keyword evidence="1" id="KW-0863">Zinc-finger</keyword>
<dbReference type="Proteomes" id="UP000654370">
    <property type="component" value="Unassembled WGS sequence"/>
</dbReference>
<dbReference type="Pfam" id="PF22958">
    <property type="entry name" value="Ltn1_1st"/>
    <property type="match status" value="1"/>
</dbReference>
<name>A0A8H7UE59_MORIS</name>
<comment type="catalytic activity">
    <reaction evidence="1">
        <text>S-ubiquitinyl-[E2 ubiquitin-conjugating enzyme]-L-cysteine + [acceptor protein]-L-lysine = [E2 ubiquitin-conjugating enzyme]-L-cysteine + N(6)-ubiquitinyl-[acceptor protein]-L-lysine.</text>
        <dbReference type="EC" id="2.3.2.27"/>
    </reaction>
</comment>
<evidence type="ECO:0000313" key="3">
    <source>
        <dbReference type="EMBL" id="KAG2182361.1"/>
    </source>
</evidence>
<dbReference type="GO" id="GO:0008270">
    <property type="term" value="F:zinc ion binding"/>
    <property type="evidence" value="ECO:0007669"/>
    <property type="project" value="UniProtKB-KW"/>
</dbReference>
<dbReference type="OrthoDB" id="6108at2759"/>
<proteinExistence type="inferred from homology"/>
<gene>
    <name evidence="3" type="ORF">INT43_007291</name>
</gene>
<dbReference type="UniPathway" id="UPA00143"/>
<comment type="caution">
    <text evidence="3">The sequence shown here is derived from an EMBL/GenBank/DDBJ whole genome shotgun (WGS) entry which is preliminary data.</text>
</comment>
<comment type="subunit">
    <text evidence="1">Component of the ribosome quality control complex (RQC).</text>
</comment>
<keyword evidence="4" id="KW-1185">Reference proteome</keyword>
<keyword evidence="1" id="KW-0862">Zinc</keyword>
<dbReference type="InterPro" id="IPR054476">
    <property type="entry name" value="Ltn1_N"/>
</dbReference>
<dbReference type="PANTHER" id="PTHR12389">
    <property type="entry name" value="ZINC FINGER PROTEIN 294"/>
    <property type="match status" value="1"/>
</dbReference>
<accession>A0A8H7UE59</accession>
<keyword evidence="1" id="KW-0833">Ubl conjugation pathway</keyword>
<dbReference type="GO" id="GO:1990112">
    <property type="term" value="C:RQC complex"/>
    <property type="evidence" value="ECO:0007669"/>
    <property type="project" value="UniProtKB-UniRule"/>
</dbReference>
<dbReference type="GO" id="GO:1990116">
    <property type="term" value="P:ribosome-associated ubiquitin-dependent protein catabolic process"/>
    <property type="evidence" value="ECO:0007669"/>
    <property type="project" value="UniProtKB-UniRule"/>
</dbReference>